<accession>A0A2G1XLJ3</accession>
<reference evidence="1 2" key="1">
    <citation type="journal article" date="2017" name="Biochemistry">
        <title>Identification of the Biosynthetic Pathway for the Antibiotic Bicyclomycin.</title>
        <authorList>
            <person name="Patteson J."/>
            <person name="Cai W."/>
            <person name="Johnson R.A."/>
            <person name="Santa Maria K."/>
            <person name="Li B."/>
        </authorList>
    </citation>
    <scope>NUCLEOTIDE SEQUENCE [LARGE SCALE GENOMIC DNA]</scope>
    <source>
        <strain evidence="1 2">ATCC 21532</strain>
    </source>
</reference>
<proteinExistence type="predicted"/>
<evidence type="ECO:0000313" key="1">
    <source>
        <dbReference type="EMBL" id="PHQ52118.1"/>
    </source>
</evidence>
<dbReference type="AlphaFoldDB" id="A0A2G1XLJ3"/>
<dbReference type="Proteomes" id="UP000222531">
    <property type="component" value="Unassembled WGS sequence"/>
</dbReference>
<gene>
    <name evidence="1" type="ORF">BLA24_09350</name>
</gene>
<sequence length="66" mass="7366">MRIDPARALGAYVRAEAYRIHRPDPEPEPAPVIVEERPDMALAGGGAGRSPERRPGVLIRLLLRRR</sequence>
<comment type="caution">
    <text evidence="1">The sequence shown here is derived from an EMBL/GenBank/DDBJ whole genome shotgun (WGS) entry which is preliminary data.</text>
</comment>
<dbReference type="EMBL" id="NHZO01000097">
    <property type="protein sequence ID" value="PHQ52118.1"/>
    <property type="molecule type" value="Genomic_DNA"/>
</dbReference>
<name>A0A2G1XLJ3_STRCJ</name>
<evidence type="ECO:0000313" key="2">
    <source>
        <dbReference type="Proteomes" id="UP000222531"/>
    </source>
</evidence>
<keyword evidence="2" id="KW-1185">Reference proteome</keyword>
<protein>
    <submittedName>
        <fullName evidence="1">Uncharacterized protein</fullName>
    </submittedName>
</protein>
<dbReference type="RefSeq" id="WP_099198677.1">
    <property type="nucleotide sequence ID" value="NZ_JBIRXA010000008.1"/>
</dbReference>
<organism evidence="1 2">
    <name type="scientific">Streptomyces cinnamoneus</name>
    <name type="common">Streptoverticillium cinnamoneum</name>
    <dbReference type="NCBI Taxonomy" id="53446"/>
    <lineage>
        <taxon>Bacteria</taxon>
        <taxon>Bacillati</taxon>
        <taxon>Actinomycetota</taxon>
        <taxon>Actinomycetes</taxon>
        <taxon>Kitasatosporales</taxon>
        <taxon>Streptomycetaceae</taxon>
        <taxon>Streptomyces</taxon>
        <taxon>Streptomyces cinnamoneus group</taxon>
    </lineage>
</organism>